<keyword evidence="2" id="KW-1185">Reference proteome</keyword>
<sequence>MPQKRATERHAVRREDARLRGQLCSTASGLLCSVQNEDDKMKVTERSQRERRSASNRTPCSAITRLQLPCIPKGYICRINGFADPITI</sequence>
<evidence type="ECO:0000313" key="1">
    <source>
        <dbReference type="EMBL" id="VDM92821.1"/>
    </source>
</evidence>
<protein>
    <submittedName>
        <fullName evidence="1 3">Uncharacterized protein</fullName>
    </submittedName>
</protein>
<organism evidence="3">
    <name type="scientific">Onchocerca ochengi</name>
    <name type="common">Filarial nematode worm</name>
    <dbReference type="NCBI Taxonomy" id="42157"/>
    <lineage>
        <taxon>Eukaryota</taxon>
        <taxon>Metazoa</taxon>
        <taxon>Ecdysozoa</taxon>
        <taxon>Nematoda</taxon>
        <taxon>Chromadorea</taxon>
        <taxon>Rhabditida</taxon>
        <taxon>Spirurina</taxon>
        <taxon>Spiruromorpha</taxon>
        <taxon>Filarioidea</taxon>
        <taxon>Onchocercidae</taxon>
        <taxon>Onchocerca</taxon>
    </lineage>
</organism>
<dbReference type="WBParaSite" id="nOo.2.0.1.t09401-RA">
    <property type="protein sequence ID" value="nOo.2.0.1.t09401-RA"/>
    <property type="gene ID" value="nOo.2.0.1.g09401"/>
</dbReference>
<evidence type="ECO:0000313" key="2">
    <source>
        <dbReference type="Proteomes" id="UP000271087"/>
    </source>
</evidence>
<reference evidence="3" key="1">
    <citation type="submission" date="2016-06" db="UniProtKB">
        <authorList>
            <consortium name="WormBaseParasite"/>
        </authorList>
    </citation>
    <scope>IDENTIFICATION</scope>
</reference>
<name>A0A182EMQ4_ONCOC</name>
<proteinExistence type="predicted"/>
<accession>A0A182EMQ4</accession>
<gene>
    <name evidence="1" type="ORF">NOO_LOCUS9401</name>
</gene>
<evidence type="ECO:0000313" key="3">
    <source>
        <dbReference type="WBParaSite" id="nOo.2.0.1.t09401-RA"/>
    </source>
</evidence>
<dbReference type="EMBL" id="UYRW01004546">
    <property type="protein sequence ID" value="VDM92821.1"/>
    <property type="molecule type" value="Genomic_DNA"/>
</dbReference>
<dbReference type="AlphaFoldDB" id="A0A182EMQ4"/>
<reference evidence="1 2" key="2">
    <citation type="submission" date="2018-08" db="EMBL/GenBank/DDBJ databases">
        <authorList>
            <person name="Laetsch R D."/>
            <person name="Stevens L."/>
            <person name="Kumar S."/>
            <person name="Blaxter L. M."/>
        </authorList>
    </citation>
    <scope>NUCLEOTIDE SEQUENCE [LARGE SCALE GENOMIC DNA]</scope>
</reference>
<dbReference type="Proteomes" id="UP000271087">
    <property type="component" value="Unassembled WGS sequence"/>
</dbReference>